<proteinExistence type="predicted"/>
<evidence type="ECO:0000259" key="1">
    <source>
        <dbReference type="Pfam" id="PF06985"/>
    </source>
</evidence>
<keyword evidence="3" id="KW-1185">Reference proteome</keyword>
<protein>
    <recommendedName>
        <fullName evidence="1">Heterokaryon incompatibility domain-containing protein</fullName>
    </recommendedName>
</protein>
<dbReference type="PANTHER" id="PTHR33112">
    <property type="entry name" value="DOMAIN PROTEIN, PUTATIVE-RELATED"/>
    <property type="match status" value="1"/>
</dbReference>
<comment type="caution">
    <text evidence="2">The sequence shown here is derived from an EMBL/GenBank/DDBJ whole genome shotgun (WGS) entry which is preliminary data.</text>
</comment>
<sequence>MVALGVPSNDISEPYVTPYTALSHCWDTPAEMTMITNKAIHNRIQGIPIQSYYILFALYNAYPVVFFPPTLKFSLPENFQHAIALNKRLGIHFLCIDSLCIIQNSKEDQETEGVQMNKIYNAYLVLAATSAIKTTDSFLQYQLADRANPDTYCVPRGTRSIADTKIIPQATDKHSAYWEQEVDLPV</sequence>
<gene>
    <name evidence="2" type="ORF">ETB97_001568</name>
</gene>
<evidence type="ECO:0000313" key="2">
    <source>
        <dbReference type="EMBL" id="KAF5865990.1"/>
    </source>
</evidence>
<evidence type="ECO:0000313" key="3">
    <source>
        <dbReference type="Proteomes" id="UP000541154"/>
    </source>
</evidence>
<dbReference type="Pfam" id="PF06985">
    <property type="entry name" value="HET"/>
    <property type="match status" value="1"/>
</dbReference>
<name>A0A8H6AF82_PETAA</name>
<dbReference type="EMBL" id="SPNV01000013">
    <property type="protein sequence ID" value="KAF5865990.1"/>
    <property type="molecule type" value="Genomic_DNA"/>
</dbReference>
<dbReference type="Proteomes" id="UP000541154">
    <property type="component" value="Unassembled WGS sequence"/>
</dbReference>
<dbReference type="InterPro" id="IPR010730">
    <property type="entry name" value="HET"/>
</dbReference>
<organism evidence="2 3">
    <name type="scientific">Petromyces alliaceus</name>
    <name type="common">Aspergillus alliaceus</name>
    <dbReference type="NCBI Taxonomy" id="209559"/>
    <lineage>
        <taxon>Eukaryota</taxon>
        <taxon>Fungi</taxon>
        <taxon>Dikarya</taxon>
        <taxon>Ascomycota</taxon>
        <taxon>Pezizomycotina</taxon>
        <taxon>Eurotiomycetes</taxon>
        <taxon>Eurotiomycetidae</taxon>
        <taxon>Eurotiales</taxon>
        <taxon>Aspergillaceae</taxon>
        <taxon>Aspergillus</taxon>
        <taxon>Aspergillus subgen. Circumdati</taxon>
    </lineage>
</organism>
<reference evidence="2 3" key="1">
    <citation type="submission" date="2019-04" db="EMBL/GenBank/DDBJ databases">
        <title>Aspergillus burnettii sp. nov., novel species from soil in southeast Queensland.</title>
        <authorList>
            <person name="Gilchrist C.L.M."/>
            <person name="Pitt J.I."/>
            <person name="Lange L."/>
            <person name="Lacey H.J."/>
            <person name="Vuong D."/>
            <person name="Midgley D.J."/>
            <person name="Greenfield P."/>
            <person name="Bradbury M."/>
            <person name="Lacey E."/>
            <person name="Busk P.K."/>
            <person name="Pilgaard B."/>
            <person name="Chooi Y.H."/>
            <person name="Piggott A.M."/>
        </authorList>
    </citation>
    <scope>NUCLEOTIDE SEQUENCE [LARGE SCALE GENOMIC DNA]</scope>
    <source>
        <strain evidence="2 3">FRR 5400</strain>
    </source>
</reference>
<dbReference type="PANTHER" id="PTHR33112:SF16">
    <property type="entry name" value="HETEROKARYON INCOMPATIBILITY DOMAIN-CONTAINING PROTEIN"/>
    <property type="match status" value="1"/>
</dbReference>
<accession>A0A8H6AF82</accession>
<feature type="domain" description="Heterokaryon incompatibility" evidence="1">
    <location>
        <begin position="19"/>
        <end position="154"/>
    </location>
</feature>
<dbReference type="AlphaFoldDB" id="A0A8H6AF82"/>